<keyword evidence="5" id="KW-0965">Cell junction</keyword>
<dbReference type="InterPro" id="IPR001101">
    <property type="entry name" value="Plectin_repeat"/>
</dbReference>
<dbReference type="OrthoDB" id="8919664at2759"/>
<dbReference type="AlphaFoldDB" id="Q4SX19"/>
<protein>
    <submittedName>
        <fullName evidence="7">(spotted green pufferfish) hypothetical protein</fullName>
    </submittedName>
</protein>
<proteinExistence type="inferred from homology"/>
<name>Q4SX19_TETNG</name>
<dbReference type="GO" id="GO:0030506">
    <property type="term" value="F:ankyrin binding"/>
    <property type="evidence" value="ECO:0007669"/>
    <property type="project" value="TreeGrafter"/>
</dbReference>
<dbReference type="GO" id="GO:0005925">
    <property type="term" value="C:focal adhesion"/>
    <property type="evidence" value="ECO:0007669"/>
    <property type="project" value="TreeGrafter"/>
</dbReference>
<evidence type="ECO:0000256" key="3">
    <source>
        <dbReference type="ARBA" id="ARBA00022553"/>
    </source>
</evidence>
<dbReference type="SUPFAM" id="SSF75399">
    <property type="entry name" value="Plakin repeat"/>
    <property type="match status" value="1"/>
</dbReference>
<feature type="non-terminal residue" evidence="7">
    <location>
        <position position="399"/>
    </location>
</feature>
<dbReference type="KEGG" id="tng:GSTEN00011178G001"/>
<comment type="subcellular location">
    <subcellularLocation>
        <location evidence="1">Cell junction</location>
    </subcellularLocation>
</comment>
<dbReference type="Pfam" id="PF00681">
    <property type="entry name" value="Plectin"/>
    <property type="match status" value="2"/>
</dbReference>
<dbReference type="PANTHER" id="PTHR23169">
    <property type="entry name" value="ENVOPLAKIN"/>
    <property type="match status" value="1"/>
</dbReference>
<dbReference type="GO" id="GO:0048471">
    <property type="term" value="C:perinuclear region of cytoplasm"/>
    <property type="evidence" value="ECO:0007669"/>
    <property type="project" value="TreeGrafter"/>
</dbReference>
<dbReference type="Gene3D" id="3.90.1290.10">
    <property type="entry name" value="Plakin repeat"/>
    <property type="match status" value="1"/>
</dbReference>
<dbReference type="GO" id="GO:0005882">
    <property type="term" value="C:intermediate filament"/>
    <property type="evidence" value="ECO:0007669"/>
    <property type="project" value="TreeGrafter"/>
</dbReference>
<keyword evidence="3" id="KW-0597">Phosphoprotein</keyword>
<dbReference type="GO" id="GO:0045296">
    <property type="term" value="F:cadherin binding"/>
    <property type="evidence" value="ECO:0007669"/>
    <property type="project" value="TreeGrafter"/>
</dbReference>
<dbReference type="InterPro" id="IPR035915">
    <property type="entry name" value="Plakin_repeat_sf"/>
</dbReference>
<dbReference type="FunFam" id="3.90.1290.10:FF:000001">
    <property type="entry name" value="Plectin a"/>
    <property type="match status" value="1"/>
</dbReference>
<gene>
    <name evidence="7" type="ORF">GSTENG00011178001</name>
</gene>
<comment type="similarity">
    <text evidence="2">Belongs to the plakin or cytolinker family.</text>
</comment>
<comment type="caution">
    <text evidence="7">The sequence shown here is derived from an EMBL/GenBank/DDBJ whole genome shotgun (WGS) entry which is preliminary data.</text>
</comment>
<evidence type="ECO:0000313" key="7">
    <source>
        <dbReference type="EMBL" id="CAF94813.1"/>
    </source>
</evidence>
<dbReference type="GO" id="GO:0030056">
    <property type="term" value="C:hemidesmosome"/>
    <property type="evidence" value="ECO:0007669"/>
    <property type="project" value="TreeGrafter"/>
</dbReference>
<evidence type="ECO:0000256" key="2">
    <source>
        <dbReference type="ARBA" id="ARBA00009109"/>
    </source>
</evidence>
<evidence type="ECO:0000256" key="6">
    <source>
        <dbReference type="ARBA" id="ARBA00023054"/>
    </source>
</evidence>
<feature type="non-terminal residue" evidence="7">
    <location>
        <position position="1"/>
    </location>
</feature>
<dbReference type="GO" id="GO:0005200">
    <property type="term" value="F:structural constituent of cytoskeleton"/>
    <property type="evidence" value="ECO:0007669"/>
    <property type="project" value="TreeGrafter"/>
</dbReference>
<evidence type="ECO:0000256" key="5">
    <source>
        <dbReference type="ARBA" id="ARBA00022949"/>
    </source>
</evidence>
<reference evidence="7" key="2">
    <citation type="submission" date="2004-02" db="EMBL/GenBank/DDBJ databases">
        <authorList>
            <consortium name="Genoscope"/>
            <consortium name="Whitehead Institute Centre for Genome Research"/>
        </authorList>
    </citation>
    <scope>NUCLEOTIDE SEQUENCE</scope>
</reference>
<sequence length="399" mass="44979">KGRKVTIWEIINSEYITEEQRIELIRQYQLGHVTIEELIKIVITMVDEKADTAEKEICFEGLRALVPAKSLLDSKIIDTDTFDQLQKGSKTPQEVSKTDKVQRYLQGTDRIDGITMTDSNEKLSIYQAMKDTVLQQNTGLALLEAQAATGFLVDPVRNLKFSVDNAVKNGVVGPELHEKLLSAEKSVTGYKDPYTGNSISLFQAMSKDLVHSDHAIPLLEAQFSTGGIIDPVSSHRIPNDVAIQRGLLSQQMSQAFCDHSDKIKSFTNPKTNERVTYHQLVGKCVRDPTSGLCFLPLSKAECPALAKKCYQYTEEQAQTDLAETQIDFPQTTEKPMTIWEVLNSNMLPEAERSRLLEQYRLGKITKERMVIIILEIREQQEILKSQQIMTCDIIGRKVS</sequence>
<keyword evidence="4" id="KW-0677">Repeat</keyword>
<dbReference type="GO" id="GO:0042383">
    <property type="term" value="C:sarcolemma"/>
    <property type="evidence" value="ECO:0007669"/>
    <property type="project" value="TreeGrafter"/>
</dbReference>
<evidence type="ECO:0000256" key="4">
    <source>
        <dbReference type="ARBA" id="ARBA00022737"/>
    </source>
</evidence>
<dbReference type="GO" id="GO:0042060">
    <property type="term" value="P:wound healing"/>
    <property type="evidence" value="ECO:0007669"/>
    <property type="project" value="TreeGrafter"/>
</dbReference>
<dbReference type="EMBL" id="CAAE01013157">
    <property type="protein sequence ID" value="CAF94813.1"/>
    <property type="molecule type" value="Genomic_DNA"/>
</dbReference>
<dbReference type="SMART" id="SM00250">
    <property type="entry name" value="PLEC"/>
    <property type="match status" value="4"/>
</dbReference>
<reference evidence="7" key="1">
    <citation type="journal article" date="2004" name="Nature">
        <title>Genome duplication in the teleost fish Tetraodon nigroviridis reveals the early vertebrate proto-karyotype.</title>
        <authorList>
            <person name="Jaillon O."/>
            <person name="Aury J.-M."/>
            <person name="Brunet F."/>
            <person name="Petit J.-L."/>
            <person name="Stange-Thomann N."/>
            <person name="Mauceli E."/>
            <person name="Bouneau L."/>
            <person name="Fischer C."/>
            <person name="Ozouf-Costaz C."/>
            <person name="Bernot A."/>
            <person name="Nicaud S."/>
            <person name="Jaffe D."/>
            <person name="Fisher S."/>
            <person name="Lutfalla G."/>
            <person name="Dossat C."/>
            <person name="Segurens B."/>
            <person name="Dasilva C."/>
            <person name="Salanoubat M."/>
            <person name="Levy M."/>
            <person name="Boudet N."/>
            <person name="Castellano S."/>
            <person name="Anthouard V."/>
            <person name="Jubin C."/>
            <person name="Castelli V."/>
            <person name="Katinka M."/>
            <person name="Vacherie B."/>
            <person name="Biemont C."/>
            <person name="Skalli Z."/>
            <person name="Cattolico L."/>
            <person name="Poulain J."/>
            <person name="De Berardinis V."/>
            <person name="Cruaud C."/>
            <person name="Duprat S."/>
            <person name="Brottier P."/>
            <person name="Coutanceau J.-P."/>
            <person name="Gouzy J."/>
            <person name="Parra G."/>
            <person name="Lardier G."/>
            <person name="Chapple C."/>
            <person name="McKernan K.J."/>
            <person name="McEwan P."/>
            <person name="Bosak S."/>
            <person name="Kellis M."/>
            <person name="Volff J.-N."/>
            <person name="Guigo R."/>
            <person name="Zody M.C."/>
            <person name="Mesirov J."/>
            <person name="Lindblad-Toh K."/>
            <person name="Birren B."/>
            <person name="Nusbaum C."/>
            <person name="Kahn D."/>
            <person name="Robinson-Rechavi M."/>
            <person name="Laudet V."/>
            <person name="Schachter V."/>
            <person name="Quetier F."/>
            <person name="Saurin W."/>
            <person name="Scarpelli C."/>
            <person name="Wincker P."/>
            <person name="Lander E.S."/>
            <person name="Weissenbach J."/>
            <person name="Roest Crollius H."/>
        </authorList>
    </citation>
    <scope>NUCLEOTIDE SEQUENCE [LARGE SCALE GENOMIC DNA]</scope>
</reference>
<dbReference type="PANTHER" id="PTHR23169:SF21">
    <property type="entry name" value="EPIPLAKIN"/>
    <property type="match status" value="1"/>
</dbReference>
<keyword evidence="6" id="KW-0175">Coiled coil</keyword>
<dbReference type="GO" id="GO:0008307">
    <property type="term" value="F:structural constituent of muscle"/>
    <property type="evidence" value="ECO:0007669"/>
    <property type="project" value="TreeGrafter"/>
</dbReference>
<dbReference type="InterPro" id="IPR043197">
    <property type="entry name" value="Plakin"/>
</dbReference>
<accession>Q4SX19</accession>
<organism evidence="7">
    <name type="scientific">Tetraodon nigroviridis</name>
    <name type="common">Spotted green pufferfish</name>
    <name type="synonym">Chelonodon nigroviridis</name>
    <dbReference type="NCBI Taxonomy" id="99883"/>
    <lineage>
        <taxon>Eukaryota</taxon>
        <taxon>Metazoa</taxon>
        <taxon>Chordata</taxon>
        <taxon>Craniata</taxon>
        <taxon>Vertebrata</taxon>
        <taxon>Euteleostomi</taxon>
        <taxon>Actinopterygii</taxon>
        <taxon>Neopterygii</taxon>
        <taxon>Teleostei</taxon>
        <taxon>Neoteleostei</taxon>
        <taxon>Acanthomorphata</taxon>
        <taxon>Eupercaria</taxon>
        <taxon>Tetraodontiformes</taxon>
        <taxon>Tetradontoidea</taxon>
        <taxon>Tetraodontidae</taxon>
        <taxon>Tetraodon</taxon>
    </lineage>
</organism>
<dbReference type="GO" id="GO:0045104">
    <property type="term" value="P:intermediate filament cytoskeleton organization"/>
    <property type="evidence" value="ECO:0007669"/>
    <property type="project" value="InterPro"/>
</dbReference>
<dbReference type="GO" id="GO:0031581">
    <property type="term" value="P:hemidesmosome assembly"/>
    <property type="evidence" value="ECO:0007669"/>
    <property type="project" value="TreeGrafter"/>
</dbReference>
<evidence type="ECO:0000256" key="1">
    <source>
        <dbReference type="ARBA" id="ARBA00004282"/>
    </source>
</evidence>